<dbReference type="PROSITE" id="PS52004">
    <property type="entry name" value="KS3_2"/>
    <property type="match status" value="1"/>
</dbReference>
<keyword evidence="6" id="KW-1185">Reference proteome</keyword>
<protein>
    <recommendedName>
        <fullName evidence="1">beta-ketoacyl-[acyl-carrier-protein] synthase I</fullName>
        <ecNumber evidence="1">2.3.1.41</ecNumber>
    </recommendedName>
</protein>
<dbReference type="Pfam" id="PF00109">
    <property type="entry name" value="ketoacyl-synt"/>
    <property type="match status" value="1"/>
</dbReference>
<dbReference type="EC" id="2.3.1.41" evidence="1"/>
<dbReference type="InterPro" id="IPR000794">
    <property type="entry name" value="Beta-ketoacyl_synthase"/>
</dbReference>
<dbReference type="GO" id="GO:0005739">
    <property type="term" value="C:mitochondrion"/>
    <property type="evidence" value="ECO:0007669"/>
    <property type="project" value="TreeGrafter"/>
</dbReference>
<dbReference type="AlphaFoldDB" id="A0A2A2KQ09"/>
<sequence>MSDNFQDRDLRRLRSLLEDVGEEAALGASLPELANYALNALRKYRDMLISLGQIKVNSALAKTQTSAAPSSSGNPVGGGPLQQEQQQEEAHGEQQEQAQDVDDLMDPLTPLEMLHRVVVTGIGVVSLYGAGFDLLMKGLFEGRSALRYSKELGFVVGSIPDSVDFSRWTVVQQREMCRASLLSLLAAEEAMSSADGIEDRSSTLVNIGACMADLEHIGATAEQIKKVEIRKISPYFVPRILNNLPAGYVAMKYKMLGDVEGTSTACATGVHCIGNAFRAVRHGYSRQALAGSAESCVNPISLAGFHRMRALATGDSPFDNKRSGFVLSEGVGLLLMERFEDAQKRGANILAEVLGYDNICF</sequence>
<keyword evidence="2" id="KW-0808">Transferase</keyword>
<dbReference type="EMBL" id="LIAE01007972">
    <property type="protein sequence ID" value="PAV76020.1"/>
    <property type="molecule type" value="Genomic_DNA"/>
</dbReference>
<feature type="domain" description="Ketosynthase family 3 (KS3)" evidence="4">
    <location>
        <begin position="114"/>
        <end position="361"/>
    </location>
</feature>
<name>A0A2A2KQ09_9BILA</name>
<reference evidence="5 6" key="1">
    <citation type="journal article" date="2017" name="Curr. Biol.">
        <title>Genome architecture and evolution of a unichromosomal asexual nematode.</title>
        <authorList>
            <person name="Fradin H."/>
            <person name="Zegar C."/>
            <person name="Gutwein M."/>
            <person name="Lucas J."/>
            <person name="Kovtun M."/>
            <person name="Corcoran D."/>
            <person name="Baugh L.R."/>
            <person name="Kiontke K."/>
            <person name="Gunsalus K."/>
            <person name="Fitch D.H."/>
            <person name="Piano F."/>
        </authorList>
    </citation>
    <scope>NUCLEOTIDE SEQUENCE [LARGE SCALE GENOMIC DNA]</scope>
    <source>
        <strain evidence="5">PF1309</strain>
    </source>
</reference>
<accession>A0A2A2KQ09</accession>
<proteinExistence type="predicted"/>
<dbReference type="GO" id="GO:0004315">
    <property type="term" value="F:3-oxoacyl-[acyl-carrier-protein] synthase activity"/>
    <property type="evidence" value="ECO:0007669"/>
    <property type="project" value="UniProtKB-EC"/>
</dbReference>
<evidence type="ECO:0000259" key="4">
    <source>
        <dbReference type="PROSITE" id="PS52004"/>
    </source>
</evidence>
<dbReference type="InterPro" id="IPR018201">
    <property type="entry name" value="Ketoacyl_synth_AS"/>
</dbReference>
<dbReference type="PANTHER" id="PTHR11712:SF336">
    <property type="entry name" value="3-OXOACYL-[ACYL-CARRIER-PROTEIN] SYNTHASE, MITOCHONDRIAL"/>
    <property type="match status" value="1"/>
</dbReference>
<dbReference type="OrthoDB" id="5334845at2759"/>
<dbReference type="PANTHER" id="PTHR11712">
    <property type="entry name" value="POLYKETIDE SYNTHASE-RELATED"/>
    <property type="match status" value="1"/>
</dbReference>
<dbReference type="GO" id="GO:0006633">
    <property type="term" value="P:fatty acid biosynthetic process"/>
    <property type="evidence" value="ECO:0007669"/>
    <property type="project" value="InterPro"/>
</dbReference>
<evidence type="ECO:0000313" key="6">
    <source>
        <dbReference type="Proteomes" id="UP000218231"/>
    </source>
</evidence>
<evidence type="ECO:0000256" key="3">
    <source>
        <dbReference type="SAM" id="MobiDB-lite"/>
    </source>
</evidence>
<comment type="caution">
    <text evidence="5">The sequence shown here is derived from an EMBL/GenBank/DDBJ whole genome shotgun (WGS) entry which is preliminary data.</text>
</comment>
<gene>
    <name evidence="5" type="ORF">WR25_22391</name>
</gene>
<evidence type="ECO:0000256" key="2">
    <source>
        <dbReference type="ARBA" id="ARBA00022679"/>
    </source>
</evidence>
<dbReference type="InterPro" id="IPR016039">
    <property type="entry name" value="Thiolase-like"/>
</dbReference>
<dbReference type="Gene3D" id="3.40.47.10">
    <property type="match status" value="1"/>
</dbReference>
<evidence type="ECO:0000256" key="1">
    <source>
        <dbReference type="ARBA" id="ARBA00013191"/>
    </source>
</evidence>
<feature type="region of interest" description="Disordered" evidence="3">
    <location>
        <begin position="65"/>
        <end position="99"/>
    </location>
</feature>
<dbReference type="InterPro" id="IPR020841">
    <property type="entry name" value="PKS_Beta-ketoAc_synthase_dom"/>
</dbReference>
<organism evidence="5 6">
    <name type="scientific">Diploscapter pachys</name>
    <dbReference type="NCBI Taxonomy" id="2018661"/>
    <lineage>
        <taxon>Eukaryota</taxon>
        <taxon>Metazoa</taxon>
        <taxon>Ecdysozoa</taxon>
        <taxon>Nematoda</taxon>
        <taxon>Chromadorea</taxon>
        <taxon>Rhabditida</taxon>
        <taxon>Rhabditina</taxon>
        <taxon>Rhabditomorpha</taxon>
        <taxon>Rhabditoidea</taxon>
        <taxon>Rhabditidae</taxon>
        <taxon>Diploscapter</taxon>
    </lineage>
</organism>
<dbReference type="SUPFAM" id="SSF53901">
    <property type="entry name" value="Thiolase-like"/>
    <property type="match status" value="1"/>
</dbReference>
<evidence type="ECO:0000313" key="5">
    <source>
        <dbReference type="EMBL" id="PAV76020.1"/>
    </source>
</evidence>
<dbReference type="PROSITE" id="PS00606">
    <property type="entry name" value="KS3_1"/>
    <property type="match status" value="1"/>
</dbReference>
<dbReference type="InterPro" id="IPR014030">
    <property type="entry name" value="Ketoacyl_synth_N"/>
</dbReference>
<dbReference type="STRING" id="2018661.A0A2A2KQ09"/>
<dbReference type="Proteomes" id="UP000218231">
    <property type="component" value="Unassembled WGS sequence"/>
</dbReference>